<reference evidence="1 2" key="1">
    <citation type="submission" date="2022-05" db="EMBL/GenBank/DDBJ databases">
        <authorList>
            <consortium name="Genoscope - CEA"/>
            <person name="William W."/>
        </authorList>
    </citation>
    <scope>NUCLEOTIDE SEQUENCE [LARGE SCALE GENOMIC DNA]</scope>
</reference>
<comment type="caution">
    <text evidence="1">The sequence shown here is derived from an EMBL/GenBank/DDBJ whole genome shotgun (WGS) entry which is preliminary data.</text>
</comment>
<organism evidence="1 2">
    <name type="scientific">Porites lobata</name>
    <dbReference type="NCBI Taxonomy" id="104759"/>
    <lineage>
        <taxon>Eukaryota</taxon>
        <taxon>Metazoa</taxon>
        <taxon>Cnidaria</taxon>
        <taxon>Anthozoa</taxon>
        <taxon>Hexacorallia</taxon>
        <taxon>Scleractinia</taxon>
        <taxon>Fungiina</taxon>
        <taxon>Poritidae</taxon>
        <taxon>Porites</taxon>
    </lineage>
</organism>
<name>A0ABN8S0L0_9CNID</name>
<evidence type="ECO:0000313" key="2">
    <source>
        <dbReference type="Proteomes" id="UP001159405"/>
    </source>
</evidence>
<accession>A0ABN8S0L0</accession>
<protein>
    <submittedName>
        <fullName evidence="1">Uncharacterized protein</fullName>
    </submittedName>
</protein>
<dbReference type="EMBL" id="CALNXK010000411">
    <property type="protein sequence ID" value="CAH3185108.1"/>
    <property type="molecule type" value="Genomic_DNA"/>
</dbReference>
<evidence type="ECO:0000313" key="1">
    <source>
        <dbReference type="EMBL" id="CAH3185108.1"/>
    </source>
</evidence>
<sequence>MGVVPKDTPFVCNQSCKSVCPFDIANCKEDSLPVTLLFIIIIVMSENLKKLIVNVNKQKDALKKNGITVDGVHYAVRFEEDLSSINLCALHCELSNNLILNSCCGRHHWVCFHT</sequence>
<proteinExistence type="predicted"/>
<keyword evidence="2" id="KW-1185">Reference proteome</keyword>
<dbReference type="Proteomes" id="UP001159405">
    <property type="component" value="Unassembled WGS sequence"/>
</dbReference>
<gene>
    <name evidence="1" type="ORF">PLOB_00032115</name>
</gene>